<gene>
    <name evidence="6 7" type="primary">rsmG</name>
    <name evidence="7" type="ORF">LS71_008120</name>
</gene>
<evidence type="ECO:0000313" key="7">
    <source>
        <dbReference type="EMBL" id="TLD95463.1"/>
    </source>
</evidence>
<keyword evidence="2 6" id="KW-0698">rRNA processing</keyword>
<protein>
    <recommendedName>
        <fullName evidence="6">Ribosomal RNA small subunit methyltransferase G</fullName>
        <ecNumber evidence="6">2.1.1.-</ecNumber>
    </recommendedName>
    <alternativeName>
        <fullName evidence="6">16S rRNA 7-methylguanosine methyltransferase</fullName>
        <shortName evidence="6">16S rRNA m7G methyltransferase</shortName>
    </alternativeName>
</protein>
<dbReference type="GO" id="GO:0070043">
    <property type="term" value="F:rRNA (guanine-N7-)-methyltransferase activity"/>
    <property type="evidence" value="ECO:0007669"/>
    <property type="project" value="UniProtKB-UniRule"/>
</dbReference>
<comment type="function">
    <text evidence="6">Specifically methylates the N7 position of a guanine in 16S rRNA.</text>
</comment>
<dbReference type="PANTHER" id="PTHR31760">
    <property type="entry name" value="S-ADENOSYL-L-METHIONINE-DEPENDENT METHYLTRANSFERASES SUPERFAMILY PROTEIN"/>
    <property type="match status" value="1"/>
</dbReference>
<evidence type="ECO:0000256" key="3">
    <source>
        <dbReference type="ARBA" id="ARBA00022603"/>
    </source>
</evidence>
<feature type="binding site" evidence="6">
    <location>
        <position position="140"/>
    </location>
    <ligand>
        <name>S-adenosyl-L-methionine</name>
        <dbReference type="ChEBI" id="CHEBI:59789"/>
    </ligand>
</feature>
<dbReference type="EC" id="2.1.1.-" evidence="6"/>
<feature type="binding site" evidence="6">
    <location>
        <position position="77"/>
    </location>
    <ligand>
        <name>S-adenosyl-L-methionine</name>
        <dbReference type="ChEBI" id="CHEBI:59789"/>
    </ligand>
</feature>
<keyword evidence="8" id="KW-1185">Reference proteome</keyword>
<comment type="similarity">
    <text evidence="6">Belongs to the methyltransferase superfamily. RNA methyltransferase RsmG family.</text>
</comment>
<dbReference type="STRING" id="1677920.LS71_04965"/>
<keyword evidence="5 6" id="KW-0949">S-adenosyl-L-methionine</keyword>
<dbReference type="InterPro" id="IPR003682">
    <property type="entry name" value="rRNA_ssu_MeTfrase_G"/>
</dbReference>
<organism evidence="7 8">
    <name type="scientific">Helicobacter jaachi</name>
    <dbReference type="NCBI Taxonomy" id="1677920"/>
    <lineage>
        <taxon>Bacteria</taxon>
        <taxon>Pseudomonadati</taxon>
        <taxon>Campylobacterota</taxon>
        <taxon>Epsilonproteobacteria</taxon>
        <taxon>Campylobacterales</taxon>
        <taxon>Helicobacteraceae</taxon>
        <taxon>Helicobacter</taxon>
    </lineage>
</organism>
<keyword evidence="1 6" id="KW-0963">Cytoplasm</keyword>
<dbReference type="NCBIfam" id="TIGR00138">
    <property type="entry name" value="rsmG_gidB"/>
    <property type="match status" value="1"/>
</dbReference>
<comment type="subcellular location">
    <subcellularLocation>
        <location evidence="6">Cytoplasm</location>
    </subcellularLocation>
</comment>
<comment type="caution">
    <text evidence="7">The sequence shown here is derived from an EMBL/GenBank/DDBJ whole genome shotgun (WGS) entry which is preliminary data.</text>
</comment>
<dbReference type="Pfam" id="PF02527">
    <property type="entry name" value="GidB"/>
    <property type="match status" value="1"/>
</dbReference>
<dbReference type="SUPFAM" id="SSF53335">
    <property type="entry name" value="S-adenosyl-L-methionine-dependent methyltransferases"/>
    <property type="match status" value="1"/>
</dbReference>
<dbReference type="PANTHER" id="PTHR31760:SF0">
    <property type="entry name" value="S-ADENOSYL-L-METHIONINE-DEPENDENT METHYLTRANSFERASES SUPERFAMILY PROTEIN"/>
    <property type="match status" value="1"/>
</dbReference>
<keyword evidence="4 6" id="KW-0808">Transferase</keyword>
<evidence type="ECO:0000256" key="5">
    <source>
        <dbReference type="ARBA" id="ARBA00022691"/>
    </source>
</evidence>
<dbReference type="Proteomes" id="UP000029733">
    <property type="component" value="Unassembled WGS sequence"/>
</dbReference>
<dbReference type="PIRSF" id="PIRSF003078">
    <property type="entry name" value="GidB"/>
    <property type="match status" value="1"/>
</dbReference>
<evidence type="ECO:0000256" key="6">
    <source>
        <dbReference type="HAMAP-Rule" id="MF_00074"/>
    </source>
</evidence>
<name>A0A4U8T7B7_9HELI</name>
<keyword evidence="3 6" id="KW-0489">Methyltransferase</keyword>
<dbReference type="OrthoDB" id="9808773at2"/>
<feature type="binding site" evidence="6">
    <location>
        <begin position="123"/>
        <end position="124"/>
    </location>
    <ligand>
        <name>S-adenosyl-L-methionine</name>
        <dbReference type="ChEBI" id="CHEBI:59789"/>
    </ligand>
</feature>
<dbReference type="RefSeq" id="WP_052058001.1">
    <property type="nucleotide sequence ID" value="NZ_JRPR02000008.1"/>
</dbReference>
<evidence type="ECO:0000256" key="2">
    <source>
        <dbReference type="ARBA" id="ARBA00022552"/>
    </source>
</evidence>
<dbReference type="AlphaFoldDB" id="A0A4U8T7B7"/>
<evidence type="ECO:0000313" key="8">
    <source>
        <dbReference type="Proteomes" id="UP000029733"/>
    </source>
</evidence>
<dbReference type="GO" id="GO:0005829">
    <property type="term" value="C:cytosol"/>
    <property type="evidence" value="ECO:0007669"/>
    <property type="project" value="TreeGrafter"/>
</dbReference>
<reference evidence="7 8" key="1">
    <citation type="journal article" date="2014" name="Genome Announc.">
        <title>Draft genome sequences of eight enterohepatic helicobacter species isolated from both laboratory and wild rodents.</title>
        <authorList>
            <person name="Sheh A."/>
            <person name="Shen Z."/>
            <person name="Fox J.G."/>
        </authorList>
    </citation>
    <scope>NUCLEOTIDE SEQUENCE [LARGE SCALE GENOMIC DNA]</scope>
    <source>
        <strain evidence="7 8">MIT 09-6949</strain>
    </source>
</reference>
<dbReference type="HAMAP" id="MF_00074">
    <property type="entry name" value="16SrRNA_methyltr_G"/>
    <property type="match status" value="1"/>
</dbReference>
<proteinExistence type="inferred from homology"/>
<sequence length="198" mass="22488">MIDLQTKLQQNKINLPSSCFEQFSIFAQELLRWTKIHNLTGASSIESVEENIFDSLYPLKFIDDFTSCMDIGSGGGFPAVPLAIAKKNAHFILIEPRAKRASFLHNIALELGLSNMEVLPVSIQNVPIADVNNIELITSRALMDAKELIALSRKFLTSDGYFLFYKGSNFRQEMPSMSVEECFVRENRIYYYKCGRDL</sequence>
<dbReference type="EMBL" id="JRPR02000008">
    <property type="protein sequence ID" value="TLD95463.1"/>
    <property type="molecule type" value="Genomic_DNA"/>
</dbReference>
<accession>A0A4U8T7B7</accession>
<evidence type="ECO:0000256" key="1">
    <source>
        <dbReference type="ARBA" id="ARBA00022490"/>
    </source>
</evidence>
<dbReference type="Gene3D" id="3.40.50.150">
    <property type="entry name" value="Vaccinia Virus protein VP39"/>
    <property type="match status" value="1"/>
</dbReference>
<feature type="binding site" evidence="6">
    <location>
        <position position="72"/>
    </location>
    <ligand>
        <name>S-adenosyl-L-methionine</name>
        <dbReference type="ChEBI" id="CHEBI:59789"/>
    </ligand>
</feature>
<comment type="caution">
    <text evidence="6">Lacks conserved residue(s) required for the propagation of feature annotation.</text>
</comment>
<dbReference type="InterPro" id="IPR029063">
    <property type="entry name" value="SAM-dependent_MTases_sf"/>
</dbReference>
<evidence type="ECO:0000256" key="4">
    <source>
        <dbReference type="ARBA" id="ARBA00022679"/>
    </source>
</evidence>